<comment type="caution">
    <text evidence="1">The sequence shown here is derived from an EMBL/GenBank/DDBJ whole genome shotgun (WGS) entry which is preliminary data.</text>
</comment>
<name>A0A9P6C2P5_9AGAR</name>
<gene>
    <name evidence="1" type="ORF">P691DRAFT_576002</name>
</gene>
<evidence type="ECO:0000313" key="1">
    <source>
        <dbReference type="EMBL" id="KAF9449167.1"/>
    </source>
</evidence>
<protein>
    <submittedName>
        <fullName evidence="1">Uncharacterized protein</fullName>
    </submittedName>
</protein>
<organism evidence="1 2">
    <name type="scientific">Macrolepiota fuliginosa MF-IS2</name>
    <dbReference type="NCBI Taxonomy" id="1400762"/>
    <lineage>
        <taxon>Eukaryota</taxon>
        <taxon>Fungi</taxon>
        <taxon>Dikarya</taxon>
        <taxon>Basidiomycota</taxon>
        <taxon>Agaricomycotina</taxon>
        <taxon>Agaricomycetes</taxon>
        <taxon>Agaricomycetidae</taxon>
        <taxon>Agaricales</taxon>
        <taxon>Agaricineae</taxon>
        <taxon>Agaricaceae</taxon>
        <taxon>Macrolepiota</taxon>
    </lineage>
</organism>
<dbReference type="OrthoDB" id="2853687at2759"/>
<accession>A0A9P6C2P5</accession>
<dbReference type="EMBL" id="MU151138">
    <property type="protein sequence ID" value="KAF9449167.1"/>
    <property type="molecule type" value="Genomic_DNA"/>
</dbReference>
<dbReference type="Proteomes" id="UP000807342">
    <property type="component" value="Unassembled WGS sequence"/>
</dbReference>
<dbReference type="AlphaFoldDB" id="A0A9P6C2P5"/>
<evidence type="ECO:0000313" key="2">
    <source>
        <dbReference type="Proteomes" id="UP000807342"/>
    </source>
</evidence>
<reference evidence="1" key="1">
    <citation type="submission" date="2020-11" db="EMBL/GenBank/DDBJ databases">
        <authorList>
            <consortium name="DOE Joint Genome Institute"/>
            <person name="Ahrendt S."/>
            <person name="Riley R."/>
            <person name="Andreopoulos W."/>
            <person name="Labutti K."/>
            <person name="Pangilinan J."/>
            <person name="Ruiz-Duenas F.J."/>
            <person name="Barrasa J.M."/>
            <person name="Sanchez-Garcia M."/>
            <person name="Camarero S."/>
            <person name="Miyauchi S."/>
            <person name="Serrano A."/>
            <person name="Linde D."/>
            <person name="Babiker R."/>
            <person name="Drula E."/>
            <person name="Ayuso-Fernandez I."/>
            <person name="Pacheco R."/>
            <person name="Padilla G."/>
            <person name="Ferreira P."/>
            <person name="Barriuso J."/>
            <person name="Kellner H."/>
            <person name="Castanera R."/>
            <person name="Alfaro M."/>
            <person name="Ramirez L."/>
            <person name="Pisabarro A.G."/>
            <person name="Kuo A."/>
            <person name="Tritt A."/>
            <person name="Lipzen A."/>
            <person name="He G."/>
            <person name="Yan M."/>
            <person name="Ng V."/>
            <person name="Cullen D."/>
            <person name="Martin F."/>
            <person name="Rosso M.-N."/>
            <person name="Henrissat B."/>
            <person name="Hibbett D."/>
            <person name="Martinez A.T."/>
            <person name="Grigoriev I.V."/>
        </authorList>
    </citation>
    <scope>NUCLEOTIDE SEQUENCE</scope>
    <source>
        <strain evidence="1">MF-IS2</strain>
    </source>
</reference>
<proteinExistence type="predicted"/>
<keyword evidence="2" id="KW-1185">Reference proteome</keyword>
<sequence>MRLSSSVRSRFDWMMRSRLSCKTDPWCAIVPTNYAPGPVPFPPEMPPLFLKQAFSPHPTTNEGDPHFPVILGTVSVHWREETYSTPSLWAHLMTIMKDSQYACHDTFVFLQLYFEISANQSISSPFLLLNSDETTKVELPDCKAPPQCS</sequence>